<sequence>IPSVNPSLGERTIKQVPELPIERRQVPFLVSKEALERCSIWVNMSGSKGEEALAEYKRALEVMSAKNVAPKKAALSENDDEVQFIRSNKRQAATALDSYMKKKSKASGSTPRVSPSSSSDPATVLANLNTKVFPLTSVVLPEGDSSASIQFIQGDLLQ</sequence>
<name>A0A8X7U4T3_BRACI</name>
<dbReference type="OrthoDB" id="10474220at2759"/>
<proteinExistence type="predicted"/>
<feature type="compositionally biased region" description="Low complexity" evidence="1">
    <location>
        <begin position="107"/>
        <end position="121"/>
    </location>
</feature>
<dbReference type="AlphaFoldDB" id="A0A8X7U4T3"/>
<feature type="region of interest" description="Disordered" evidence="1">
    <location>
        <begin position="96"/>
        <end position="121"/>
    </location>
</feature>
<protein>
    <submittedName>
        <fullName evidence="2">Uncharacterized protein</fullName>
    </submittedName>
</protein>
<evidence type="ECO:0000256" key="1">
    <source>
        <dbReference type="SAM" id="MobiDB-lite"/>
    </source>
</evidence>
<evidence type="ECO:0000313" key="2">
    <source>
        <dbReference type="EMBL" id="KAG2266310.1"/>
    </source>
</evidence>
<evidence type="ECO:0000313" key="3">
    <source>
        <dbReference type="Proteomes" id="UP000886595"/>
    </source>
</evidence>
<dbReference type="Proteomes" id="UP000886595">
    <property type="component" value="Unassembled WGS sequence"/>
</dbReference>
<dbReference type="EMBL" id="JAAMPC010000014">
    <property type="protein sequence ID" value="KAG2266310.1"/>
    <property type="molecule type" value="Genomic_DNA"/>
</dbReference>
<gene>
    <name evidence="2" type="ORF">Bca52824_073389</name>
</gene>
<reference evidence="2 3" key="1">
    <citation type="submission" date="2020-02" db="EMBL/GenBank/DDBJ databases">
        <authorList>
            <person name="Ma Q."/>
            <person name="Huang Y."/>
            <person name="Song X."/>
            <person name="Pei D."/>
        </authorList>
    </citation>
    <scope>NUCLEOTIDE SEQUENCE [LARGE SCALE GENOMIC DNA]</scope>
    <source>
        <strain evidence="2">Sxm20200214</strain>
        <tissue evidence="2">Leaf</tissue>
    </source>
</reference>
<comment type="caution">
    <text evidence="2">The sequence shown here is derived from an EMBL/GenBank/DDBJ whole genome shotgun (WGS) entry which is preliminary data.</text>
</comment>
<keyword evidence="3" id="KW-1185">Reference proteome</keyword>
<accession>A0A8X7U4T3</accession>
<feature type="non-terminal residue" evidence="2">
    <location>
        <position position="158"/>
    </location>
</feature>
<feature type="non-terminal residue" evidence="2">
    <location>
        <position position="1"/>
    </location>
</feature>
<organism evidence="2 3">
    <name type="scientific">Brassica carinata</name>
    <name type="common">Ethiopian mustard</name>
    <name type="synonym">Abyssinian cabbage</name>
    <dbReference type="NCBI Taxonomy" id="52824"/>
    <lineage>
        <taxon>Eukaryota</taxon>
        <taxon>Viridiplantae</taxon>
        <taxon>Streptophyta</taxon>
        <taxon>Embryophyta</taxon>
        <taxon>Tracheophyta</taxon>
        <taxon>Spermatophyta</taxon>
        <taxon>Magnoliopsida</taxon>
        <taxon>eudicotyledons</taxon>
        <taxon>Gunneridae</taxon>
        <taxon>Pentapetalae</taxon>
        <taxon>rosids</taxon>
        <taxon>malvids</taxon>
        <taxon>Brassicales</taxon>
        <taxon>Brassicaceae</taxon>
        <taxon>Brassiceae</taxon>
        <taxon>Brassica</taxon>
    </lineage>
</organism>